<comment type="caution">
    <text evidence="2">The sequence shown here is derived from an EMBL/GenBank/DDBJ whole genome shotgun (WGS) entry which is preliminary data.</text>
</comment>
<keyword evidence="3" id="KW-1185">Reference proteome</keyword>
<dbReference type="Proteomes" id="UP000554235">
    <property type="component" value="Unassembled WGS sequence"/>
</dbReference>
<organism evidence="2 3">
    <name type="scientific">Fusarium albosuccineum</name>
    <dbReference type="NCBI Taxonomy" id="1237068"/>
    <lineage>
        <taxon>Eukaryota</taxon>
        <taxon>Fungi</taxon>
        <taxon>Dikarya</taxon>
        <taxon>Ascomycota</taxon>
        <taxon>Pezizomycotina</taxon>
        <taxon>Sordariomycetes</taxon>
        <taxon>Hypocreomycetidae</taxon>
        <taxon>Hypocreales</taxon>
        <taxon>Nectriaceae</taxon>
        <taxon>Fusarium</taxon>
        <taxon>Fusarium decemcellulare species complex</taxon>
    </lineage>
</organism>
<gene>
    <name evidence="2" type="ORF">FALBO_12733</name>
</gene>
<name>A0A8H4P610_9HYPO</name>
<evidence type="ECO:0000313" key="2">
    <source>
        <dbReference type="EMBL" id="KAF4460485.1"/>
    </source>
</evidence>
<accession>A0A8H4P610</accession>
<feature type="compositionally biased region" description="Basic residues" evidence="1">
    <location>
        <begin position="103"/>
        <end position="113"/>
    </location>
</feature>
<feature type="region of interest" description="Disordered" evidence="1">
    <location>
        <begin position="93"/>
        <end position="113"/>
    </location>
</feature>
<evidence type="ECO:0000256" key="1">
    <source>
        <dbReference type="SAM" id="MobiDB-lite"/>
    </source>
</evidence>
<dbReference type="AlphaFoldDB" id="A0A8H4P610"/>
<sequence length="113" mass="12276">MEPIMDKVPLCRCRTGMSSNPGQDPASTLHLFVERWSCLVDKGKTLTAVKRQACPKATYSGCLAVGRRAGVDDFIVKMDTTYTRRRCPDTVAAARSGTSAHSSNRHGRLSSSS</sequence>
<evidence type="ECO:0000313" key="3">
    <source>
        <dbReference type="Proteomes" id="UP000554235"/>
    </source>
</evidence>
<proteinExistence type="predicted"/>
<protein>
    <submittedName>
        <fullName evidence="2">Uncharacterized protein</fullName>
    </submittedName>
</protein>
<reference evidence="2 3" key="1">
    <citation type="submission" date="2020-01" db="EMBL/GenBank/DDBJ databases">
        <title>Identification and distribution of gene clusters putatively required for synthesis of sphingolipid metabolism inhibitors in phylogenetically diverse species of the filamentous fungus Fusarium.</title>
        <authorList>
            <person name="Kim H.-S."/>
            <person name="Busman M."/>
            <person name="Brown D.W."/>
            <person name="Divon H."/>
            <person name="Uhlig S."/>
            <person name="Proctor R.H."/>
        </authorList>
    </citation>
    <scope>NUCLEOTIDE SEQUENCE [LARGE SCALE GENOMIC DNA]</scope>
    <source>
        <strain evidence="2 3">NRRL 20459</strain>
    </source>
</reference>
<dbReference type="EMBL" id="JAADYS010001929">
    <property type="protein sequence ID" value="KAF4460485.1"/>
    <property type="molecule type" value="Genomic_DNA"/>
</dbReference>